<reference evidence="3" key="1">
    <citation type="submission" date="2017-06" db="EMBL/GenBank/DDBJ databases">
        <authorList>
            <person name="Varghese N."/>
            <person name="Submissions S."/>
        </authorList>
    </citation>
    <scope>NUCLEOTIDE SEQUENCE [LARGE SCALE GENOMIC DNA]</scope>
    <source>
        <strain evidence="3">JAD2</strain>
    </source>
</reference>
<name>A0A212RDF1_9CHLR</name>
<dbReference type="Proteomes" id="UP000197025">
    <property type="component" value="Unassembled WGS sequence"/>
</dbReference>
<protein>
    <recommendedName>
        <fullName evidence="4">ResB-like family protein</fullName>
    </recommendedName>
</protein>
<proteinExistence type="predicted"/>
<dbReference type="EMBL" id="FYEK01000044">
    <property type="protein sequence ID" value="SNB70121.1"/>
    <property type="molecule type" value="Genomic_DNA"/>
</dbReference>
<evidence type="ECO:0000313" key="3">
    <source>
        <dbReference type="Proteomes" id="UP000197025"/>
    </source>
</evidence>
<keyword evidence="3" id="KW-1185">Reference proteome</keyword>
<dbReference type="RefSeq" id="WP_088571814.1">
    <property type="nucleotide sequence ID" value="NZ_FYEK01000044.1"/>
</dbReference>
<organism evidence="2 3">
    <name type="scientific">Thermoflexus hugenholtzii JAD2</name>
    <dbReference type="NCBI Taxonomy" id="877466"/>
    <lineage>
        <taxon>Bacteria</taxon>
        <taxon>Bacillati</taxon>
        <taxon>Chloroflexota</taxon>
        <taxon>Thermoflexia</taxon>
        <taxon>Thermoflexales</taxon>
        <taxon>Thermoflexaceae</taxon>
        <taxon>Thermoflexus</taxon>
    </lineage>
</organism>
<evidence type="ECO:0008006" key="4">
    <source>
        <dbReference type="Google" id="ProtNLM"/>
    </source>
</evidence>
<gene>
    <name evidence="2" type="ORF">SAMN02746019_00011510</name>
</gene>
<evidence type="ECO:0000313" key="2">
    <source>
        <dbReference type="EMBL" id="SNB70121.1"/>
    </source>
</evidence>
<keyword evidence="1" id="KW-1133">Transmembrane helix</keyword>
<evidence type="ECO:0000256" key="1">
    <source>
        <dbReference type="SAM" id="Phobius"/>
    </source>
</evidence>
<dbReference type="AlphaFoldDB" id="A0A212RDF1"/>
<dbReference type="InParanoid" id="A0A212RDF1"/>
<accession>A0A212RDF1</accession>
<feature type="transmembrane region" description="Helical" evidence="1">
    <location>
        <begin position="307"/>
        <end position="329"/>
    </location>
</feature>
<feature type="transmembrane region" description="Helical" evidence="1">
    <location>
        <begin position="115"/>
        <end position="133"/>
    </location>
</feature>
<sequence>MPSPGWAHGIREGWHLLRRAWEWLSSPWGIGIPAALLALGLLWMLLASQMPEPRDPAYGLWVARARLRFGALFDPLERLGLWALRETPGWRLAWAALGLSLLVHALEAAAARRRWAALSAAALLGAILLGIAGEALPPPLSVSLASGEGRSVGAFWLTLEEGRIVLWEQGNPVGGLTFAPNRPLRLGPYIALAWREGAVLELRAAGPEGPLTLRAALDAPPVSSLLLHSSPEGEAFAALPQAGWILRLSPPRTLTVFREGTGEVVWQETLPSLRDGETLERALPGGYALALTARPVYRIVLLSPLAFAQWVLSGAMALIGLLAGALQILPAAFARRSRSPGHAEPGPPAA</sequence>
<feature type="transmembrane region" description="Helical" evidence="1">
    <location>
        <begin position="28"/>
        <end position="46"/>
    </location>
</feature>
<keyword evidence="1" id="KW-0472">Membrane</keyword>
<keyword evidence="1" id="KW-0812">Transmembrane</keyword>